<evidence type="ECO:0000313" key="8">
    <source>
        <dbReference type="EMBL" id="CAJ72774.1"/>
    </source>
</evidence>
<dbReference type="Pfam" id="PF02152">
    <property type="entry name" value="FolB"/>
    <property type="match status" value="1"/>
</dbReference>
<dbReference type="AlphaFoldDB" id="Q1Q0A6"/>
<keyword evidence="4 6" id="KW-0289">Folate biosynthesis</keyword>
<organism evidence="8">
    <name type="scientific">Kuenenia stuttgartiensis</name>
    <dbReference type="NCBI Taxonomy" id="174633"/>
    <lineage>
        <taxon>Bacteria</taxon>
        <taxon>Pseudomonadati</taxon>
        <taxon>Planctomycetota</taxon>
        <taxon>Candidatus Brocadiia</taxon>
        <taxon>Candidatus Brocadiales</taxon>
        <taxon>Candidatus Brocadiaceae</taxon>
        <taxon>Candidatus Kuenenia</taxon>
    </lineage>
</organism>
<protein>
    <recommendedName>
        <fullName evidence="6">7,8-dihydroneopterin aldolase</fullName>
        <ecNumber evidence="6">4.1.2.25</ecNumber>
    </recommendedName>
</protein>
<evidence type="ECO:0000256" key="3">
    <source>
        <dbReference type="ARBA" id="ARBA00005708"/>
    </source>
</evidence>
<dbReference type="UniPathway" id="UPA00077">
    <property type="reaction ID" value="UER00154"/>
</dbReference>
<dbReference type="Gene3D" id="3.30.1130.10">
    <property type="match status" value="1"/>
</dbReference>
<evidence type="ECO:0000256" key="4">
    <source>
        <dbReference type="ARBA" id="ARBA00022909"/>
    </source>
</evidence>
<dbReference type="EMBL" id="CP049055">
    <property type="protein sequence ID" value="QII09847.1"/>
    <property type="molecule type" value="Genomic_DNA"/>
</dbReference>
<dbReference type="GO" id="GO:0005737">
    <property type="term" value="C:cytoplasm"/>
    <property type="evidence" value="ECO:0007669"/>
    <property type="project" value="TreeGrafter"/>
</dbReference>
<dbReference type="NCBIfam" id="TIGR00526">
    <property type="entry name" value="folB_dom"/>
    <property type="match status" value="1"/>
</dbReference>
<evidence type="ECO:0000256" key="5">
    <source>
        <dbReference type="ARBA" id="ARBA00023239"/>
    </source>
</evidence>
<dbReference type="InterPro" id="IPR006157">
    <property type="entry name" value="FolB_dom"/>
</dbReference>
<name>Q1Q0A6_KUEST</name>
<dbReference type="SMART" id="SM00905">
    <property type="entry name" value="FolB"/>
    <property type="match status" value="1"/>
</dbReference>
<dbReference type="GO" id="GO:0046654">
    <property type="term" value="P:tetrahydrofolate biosynthetic process"/>
    <property type="evidence" value="ECO:0007669"/>
    <property type="project" value="UniProtKB-UniRule"/>
</dbReference>
<feature type="domain" description="Dihydroneopterin aldolase/epimerase" evidence="7">
    <location>
        <begin position="13"/>
        <end position="123"/>
    </location>
</feature>
<reference evidence="9 10" key="3">
    <citation type="submission" date="2020-02" db="EMBL/GenBank/DDBJ databases">
        <title>Newly sequenced genome of strain CSTR1 showed variability in Candidatus Kuenenia stuttgartiensis genomes.</title>
        <authorList>
            <person name="Ding C."/>
            <person name="Adrian L."/>
        </authorList>
    </citation>
    <scope>NUCLEOTIDE SEQUENCE [LARGE SCALE GENOMIC DNA]</scope>
    <source>
        <strain evidence="9 10">CSTR1</strain>
    </source>
</reference>
<dbReference type="GO" id="GO:0004150">
    <property type="term" value="F:dihydroneopterin aldolase activity"/>
    <property type="evidence" value="ECO:0007669"/>
    <property type="project" value="UniProtKB-UniRule"/>
</dbReference>
<dbReference type="PANTHER" id="PTHR42844">
    <property type="entry name" value="DIHYDRONEOPTERIN ALDOLASE 1-RELATED"/>
    <property type="match status" value="1"/>
</dbReference>
<dbReference type="CDD" id="cd00534">
    <property type="entry name" value="DHNA_DHNTPE"/>
    <property type="match status" value="1"/>
</dbReference>
<comment type="catalytic activity">
    <reaction evidence="1 6">
        <text>7,8-dihydroneopterin = 6-hydroxymethyl-7,8-dihydropterin + glycolaldehyde</text>
        <dbReference type="Rhea" id="RHEA:10540"/>
        <dbReference type="ChEBI" id="CHEBI:17001"/>
        <dbReference type="ChEBI" id="CHEBI:17071"/>
        <dbReference type="ChEBI" id="CHEBI:44841"/>
        <dbReference type="EC" id="4.1.2.25"/>
    </reaction>
</comment>
<evidence type="ECO:0000313" key="10">
    <source>
        <dbReference type="Proteomes" id="UP000501926"/>
    </source>
</evidence>
<evidence type="ECO:0000256" key="1">
    <source>
        <dbReference type="ARBA" id="ARBA00001353"/>
    </source>
</evidence>
<evidence type="ECO:0000256" key="6">
    <source>
        <dbReference type="RuleBase" id="RU362079"/>
    </source>
</evidence>
<comment type="similarity">
    <text evidence="3 6">Belongs to the DHNA family.</text>
</comment>
<dbReference type="InterPro" id="IPR043133">
    <property type="entry name" value="GTP-CH-I_C/QueF"/>
</dbReference>
<comment type="function">
    <text evidence="6">Catalyzes the conversion of 7,8-dihydroneopterin to 6-hydroxymethyl-7,8-dihydropterin.</text>
</comment>
<gene>
    <name evidence="8" type="primary">folB</name>
    <name evidence="9" type="ORF">KsCSTR_04680</name>
    <name evidence="8" type="ORF">kustd2029</name>
</gene>
<dbReference type="PANTHER" id="PTHR42844:SF1">
    <property type="entry name" value="DIHYDRONEOPTERIN ALDOLASE 1-RELATED"/>
    <property type="match status" value="1"/>
</dbReference>
<dbReference type="SUPFAM" id="SSF55620">
    <property type="entry name" value="Tetrahydrobiopterin biosynthesis enzymes-like"/>
    <property type="match status" value="1"/>
</dbReference>
<dbReference type="NCBIfam" id="TIGR00525">
    <property type="entry name" value="folB"/>
    <property type="match status" value="1"/>
</dbReference>
<dbReference type="GO" id="GO:0046656">
    <property type="term" value="P:folic acid biosynthetic process"/>
    <property type="evidence" value="ECO:0007669"/>
    <property type="project" value="UniProtKB-UniRule"/>
</dbReference>
<dbReference type="EC" id="4.1.2.25" evidence="6"/>
<proteinExistence type="inferred from homology"/>
<reference evidence="8" key="2">
    <citation type="submission" date="2006-01" db="EMBL/GenBank/DDBJ databases">
        <authorList>
            <person name="Genoscope"/>
        </authorList>
    </citation>
    <scope>NUCLEOTIDE SEQUENCE</scope>
</reference>
<accession>Q1Q0A6</accession>
<keyword evidence="5 6" id="KW-0456">Lyase</keyword>
<evidence type="ECO:0000259" key="7">
    <source>
        <dbReference type="SMART" id="SM00905"/>
    </source>
</evidence>
<evidence type="ECO:0000256" key="2">
    <source>
        <dbReference type="ARBA" id="ARBA00005013"/>
    </source>
</evidence>
<evidence type="ECO:0000313" key="9">
    <source>
        <dbReference type="EMBL" id="QII09847.1"/>
    </source>
</evidence>
<dbReference type="InterPro" id="IPR006156">
    <property type="entry name" value="Dihydroneopterin_aldolase"/>
</dbReference>
<dbReference type="Proteomes" id="UP000501926">
    <property type="component" value="Chromosome"/>
</dbReference>
<comment type="pathway">
    <text evidence="2 6">Cofactor biosynthesis; tetrahydrofolate biosynthesis; 2-amino-4-hydroxy-6-hydroxymethyl-7,8-dihydropteridine diphosphate from 7,8-dihydroneopterin triphosphate: step 3/4.</text>
</comment>
<sequence length="128" mass="14861">MIRFMDREKLDKISITDLLLRCVIGLNDWERTQKQDVLINITLYADLSRPCKSDRIKDSIDYKEIKKQIITIVESSSFYLVERLADSIAQICLTHPVVKAVTIRVDKPGALRYAKSVSVEIFRMRNDD</sequence>
<dbReference type="EMBL" id="CT573072">
    <property type="protein sequence ID" value="CAJ72774.1"/>
    <property type="molecule type" value="Genomic_DNA"/>
</dbReference>
<reference evidence="8" key="1">
    <citation type="journal article" date="2006" name="Nature">
        <title>Deciphering the evolution and metabolism of an anammox bacterium from a community genome.</title>
        <authorList>
            <person name="Strous M."/>
            <person name="Pelletier E."/>
            <person name="Mangenot S."/>
            <person name="Rattei T."/>
            <person name="Lehner A."/>
            <person name="Taylor M.W."/>
            <person name="Horn M."/>
            <person name="Daims H."/>
            <person name="Bartol-Mavel D."/>
            <person name="Wincker P."/>
            <person name="Barbe V."/>
            <person name="Fonknechten N."/>
            <person name="Vallenet D."/>
            <person name="Segurens B."/>
            <person name="Schenowitz-Truong C."/>
            <person name="Medigue C."/>
            <person name="Collingro A."/>
            <person name="Snel B."/>
            <person name="Dutilh B.E."/>
            <person name="OpDenCamp H.J.M."/>
            <person name="vanDerDrift C."/>
            <person name="Cirpus I."/>
            <person name="vanDePas-Schoonen K.T."/>
            <person name="Harhangi H.R."/>
            <person name="vanNiftrik L."/>
            <person name="Schmid M."/>
            <person name="Keltjens J."/>
            <person name="vanDeVossenberg J."/>
            <person name="Kartal B."/>
            <person name="Meier H."/>
            <person name="Frishman D."/>
            <person name="Huynen M.A."/>
            <person name="Mewes H."/>
            <person name="Weissenbach J."/>
            <person name="Jetten M.S.M."/>
            <person name="Wagner M."/>
            <person name="LePaslier D."/>
        </authorList>
    </citation>
    <scope>NUCLEOTIDE SEQUENCE</scope>
</reference>